<keyword evidence="7 8" id="KW-0472">Membrane</keyword>
<dbReference type="GO" id="GO:0035435">
    <property type="term" value="P:phosphate ion transmembrane transport"/>
    <property type="evidence" value="ECO:0007669"/>
    <property type="project" value="TreeGrafter"/>
</dbReference>
<dbReference type="EMBL" id="UYRT01027983">
    <property type="protein sequence ID" value="VDK66981.1"/>
    <property type="molecule type" value="Genomic_DNA"/>
</dbReference>
<keyword evidence="10" id="KW-1185">Reference proteome</keyword>
<accession>A0A183DJV6</accession>
<gene>
    <name evidence="9" type="ORF">GPUH_LOCUS9000</name>
</gene>
<evidence type="ECO:0000256" key="6">
    <source>
        <dbReference type="ARBA" id="ARBA00022989"/>
    </source>
</evidence>
<evidence type="ECO:0000313" key="10">
    <source>
        <dbReference type="Proteomes" id="UP000271098"/>
    </source>
</evidence>
<evidence type="ECO:0000256" key="4">
    <source>
        <dbReference type="ARBA" id="ARBA00022592"/>
    </source>
</evidence>
<dbReference type="AlphaFoldDB" id="A0A183DJV6"/>
<keyword evidence="6 8" id="KW-1133">Transmembrane helix</keyword>
<dbReference type="PANTHER" id="PTHR11101">
    <property type="entry name" value="PHOSPHATE TRANSPORTER"/>
    <property type="match status" value="1"/>
</dbReference>
<evidence type="ECO:0000313" key="11">
    <source>
        <dbReference type="WBParaSite" id="GPUH_0000900701-mRNA-1"/>
    </source>
</evidence>
<evidence type="ECO:0000256" key="8">
    <source>
        <dbReference type="SAM" id="Phobius"/>
    </source>
</evidence>
<dbReference type="PANTHER" id="PTHR11101:SF80">
    <property type="entry name" value="PHOSPHATE TRANSPORTER"/>
    <property type="match status" value="1"/>
</dbReference>
<sequence length="47" mass="4896">MGANDVSNAFGTSVGSGVLSLRMAYFLAIIFESLGAIFVGMFCSKSQ</sequence>
<name>A0A183DJV6_9BILA</name>
<dbReference type="OrthoDB" id="260807at2759"/>
<evidence type="ECO:0000313" key="9">
    <source>
        <dbReference type="EMBL" id="VDK66981.1"/>
    </source>
</evidence>
<dbReference type="Pfam" id="PF01384">
    <property type="entry name" value="PHO4"/>
    <property type="match status" value="1"/>
</dbReference>
<keyword evidence="5 8" id="KW-0812">Transmembrane</keyword>
<protein>
    <submittedName>
        <fullName evidence="11">Inorganic phosphate transporter</fullName>
    </submittedName>
</protein>
<reference evidence="11" key="1">
    <citation type="submission" date="2016-06" db="UniProtKB">
        <authorList>
            <consortium name="WormBaseParasite"/>
        </authorList>
    </citation>
    <scope>IDENTIFICATION</scope>
</reference>
<keyword evidence="4" id="KW-0592">Phosphate transport</keyword>
<proteinExistence type="inferred from homology"/>
<evidence type="ECO:0000256" key="7">
    <source>
        <dbReference type="ARBA" id="ARBA00023136"/>
    </source>
</evidence>
<evidence type="ECO:0000256" key="2">
    <source>
        <dbReference type="ARBA" id="ARBA00009916"/>
    </source>
</evidence>
<organism evidence="11">
    <name type="scientific">Gongylonema pulchrum</name>
    <dbReference type="NCBI Taxonomy" id="637853"/>
    <lineage>
        <taxon>Eukaryota</taxon>
        <taxon>Metazoa</taxon>
        <taxon>Ecdysozoa</taxon>
        <taxon>Nematoda</taxon>
        <taxon>Chromadorea</taxon>
        <taxon>Rhabditida</taxon>
        <taxon>Spirurina</taxon>
        <taxon>Spiruromorpha</taxon>
        <taxon>Spiruroidea</taxon>
        <taxon>Gongylonematidae</taxon>
        <taxon>Gongylonema</taxon>
    </lineage>
</organism>
<evidence type="ECO:0000256" key="3">
    <source>
        <dbReference type="ARBA" id="ARBA00022448"/>
    </source>
</evidence>
<evidence type="ECO:0000256" key="1">
    <source>
        <dbReference type="ARBA" id="ARBA00004141"/>
    </source>
</evidence>
<comment type="similarity">
    <text evidence="2">Belongs to the inorganic phosphate transporter (PiT) (TC 2.A.20) family.</text>
</comment>
<dbReference type="GO" id="GO:0016020">
    <property type="term" value="C:membrane"/>
    <property type="evidence" value="ECO:0007669"/>
    <property type="project" value="UniProtKB-SubCell"/>
</dbReference>
<reference evidence="9 10" key="2">
    <citation type="submission" date="2018-11" db="EMBL/GenBank/DDBJ databases">
        <authorList>
            <consortium name="Pathogen Informatics"/>
        </authorList>
    </citation>
    <scope>NUCLEOTIDE SEQUENCE [LARGE SCALE GENOMIC DNA]</scope>
</reference>
<dbReference type="InterPro" id="IPR001204">
    <property type="entry name" value="Phos_transporter"/>
</dbReference>
<feature type="transmembrane region" description="Helical" evidence="8">
    <location>
        <begin position="23"/>
        <end position="43"/>
    </location>
</feature>
<dbReference type="WBParaSite" id="GPUH_0000900701-mRNA-1">
    <property type="protein sequence ID" value="GPUH_0000900701-mRNA-1"/>
    <property type="gene ID" value="GPUH_0000900701"/>
</dbReference>
<dbReference type="Proteomes" id="UP000271098">
    <property type="component" value="Unassembled WGS sequence"/>
</dbReference>
<keyword evidence="3" id="KW-0813">Transport</keyword>
<evidence type="ECO:0000256" key="5">
    <source>
        <dbReference type="ARBA" id="ARBA00022692"/>
    </source>
</evidence>
<dbReference type="GO" id="GO:0005315">
    <property type="term" value="F:phosphate transmembrane transporter activity"/>
    <property type="evidence" value="ECO:0007669"/>
    <property type="project" value="InterPro"/>
</dbReference>
<comment type="subcellular location">
    <subcellularLocation>
        <location evidence="1">Membrane</location>
        <topology evidence="1">Multi-pass membrane protein</topology>
    </subcellularLocation>
</comment>